<protein>
    <recommendedName>
        <fullName evidence="3">Tail terminator</fullName>
    </recommendedName>
</protein>
<dbReference type="RefSeq" id="WP_217666814.1">
    <property type="nucleotide sequence ID" value="NZ_JAHRID010000001.1"/>
</dbReference>
<gene>
    <name evidence="1" type="ORF">KQY15_02270</name>
</gene>
<proteinExistence type="predicted"/>
<organism evidence="1 2">
    <name type="scientific">Arsukibacterium indicum</name>
    <dbReference type="NCBI Taxonomy" id="2848612"/>
    <lineage>
        <taxon>Bacteria</taxon>
        <taxon>Pseudomonadati</taxon>
        <taxon>Pseudomonadota</taxon>
        <taxon>Gammaproteobacteria</taxon>
        <taxon>Chromatiales</taxon>
        <taxon>Chromatiaceae</taxon>
        <taxon>Arsukibacterium</taxon>
    </lineage>
</organism>
<evidence type="ECO:0000313" key="1">
    <source>
        <dbReference type="EMBL" id="MBV2127923.1"/>
    </source>
</evidence>
<comment type="caution">
    <text evidence="1">The sequence shown here is derived from an EMBL/GenBank/DDBJ whole genome shotgun (WGS) entry which is preliminary data.</text>
</comment>
<sequence length="159" mass="17621">MSETAQATLVEDEAIARLKSAFETEQVPGVVKKGWPAIYSRDNTLWPLVCIAPAISQPAYHSSNVTLEDSTSFHIQIIDVEGDEPETLSDRMKTYLLIARRALFKPVTPQGEPDRFAKWGTLLTSTPTEGREARFIEPEPGQPYAGLSIVLTTNFSQNL</sequence>
<evidence type="ECO:0008006" key="3">
    <source>
        <dbReference type="Google" id="ProtNLM"/>
    </source>
</evidence>
<accession>A0ABS6MGI9</accession>
<evidence type="ECO:0000313" key="2">
    <source>
        <dbReference type="Proteomes" id="UP000704611"/>
    </source>
</evidence>
<name>A0ABS6MGI9_9GAMM</name>
<reference evidence="1 2" key="1">
    <citation type="submission" date="2021-06" db="EMBL/GenBank/DDBJ databases">
        <title>Rheinheimera indica sp. nov., isolated from deep-sea sediment.</title>
        <authorList>
            <person name="Wang Z."/>
            <person name="Zhang X.-Y."/>
        </authorList>
    </citation>
    <scope>NUCLEOTIDE SEQUENCE [LARGE SCALE GENOMIC DNA]</scope>
    <source>
        <strain evidence="1 2">SM2107</strain>
    </source>
</reference>
<keyword evidence="2" id="KW-1185">Reference proteome</keyword>
<dbReference type="Proteomes" id="UP000704611">
    <property type="component" value="Unassembled WGS sequence"/>
</dbReference>
<dbReference type="EMBL" id="JAHRID010000001">
    <property type="protein sequence ID" value="MBV2127923.1"/>
    <property type="molecule type" value="Genomic_DNA"/>
</dbReference>